<dbReference type="EMBL" id="JARIHO010000005">
    <property type="protein sequence ID" value="KAJ7360924.1"/>
    <property type="molecule type" value="Genomic_DNA"/>
</dbReference>
<organism evidence="2 3">
    <name type="scientific">Mycena albidolilacea</name>
    <dbReference type="NCBI Taxonomy" id="1033008"/>
    <lineage>
        <taxon>Eukaryota</taxon>
        <taxon>Fungi</taxon>
        <taxon>Dikarya</taxon>
        <taxon>Basidiomycota</taxon>
        <taxon>Agaricomycotina</taxon>
        <taxon>Agaricomycetes</taxon>
        <taxon>Agaricomycetidae</taxon>
        <taxon>Agaricales</taxon>
        <taxon>Marasmiineae</taxon>
        <taxon>Mycenaceae</taxon>
        <taxon>Mycena</taxon>
    </lineage>
</organism>
<proteinExistence type="predicted"/>
<protein>
    <submittedName>
        <fullName evidence="2">Uncharacterized protein</fullName>
    </submittedName>
</protein>
<feature type="compositionally biased region" description="Gly residues" evidence="1">
    <location>
        <begin position="182"/>
        <end position="191"/>
    </location>
</feature>
<accession>A0AAD7F237</accession>
<name>A0AAD7F237_9AGAR</name>
<reference evidence="2" key="1">
    <citation type="submission" date="2023-03" db="EMBL/GenBank/DDBJ databases">
        <title>Massive genome expansion in bonnet fungi (Mycena s.s.) driven by repeated elements and novel gene families across ecological guilds.</title>
        <authorList>
            <consortium name="Lawrence Berkeley National Laboratory"/>
            <person name="Harder C.B."/>
            <person name="Miyauchi S."/>
            <person name="Viragh M."/>
            <person name="Kuo A."/>
            <person name="Thoen E."/>
            <person name="Andreopoulos B."/>
            <person name="Lu D."/>
            <person name="Skrede I."/>
            <person name="Drula E."/>
            <person name="Henrissat B."/>
            <person name="Morin E."/>
            <person name="Kohler A."/>
            <person name="Barry K."/>
            <person name="LaButti K."/>
            <person name="Morin E."/>
            <person name="Salamov A."/>
            <person name="Lipzen A."/>
            <person name="Mereny Z."/>
            <person name="Hegedus B."/>
            <person name="Baldrian P."/>
            <person name="Stursova M."/>
            <person name="Weitz H."/>
            <person name="Taylor A."/>
            <person name="Grigoriev I.V."/>
            <person name="Nagy L.G."/>
            <person name="Martin F."/>
            <person name="Kauserud H."/>
        </authorList>
    </citation>
    <scope>NUCLEOTIDE SEQUENCE</scope>
    <source>
        <strain evidence="2">CBHHK002</strain>
    </source>
</reference>
<evidence type="ECO:0000313" key="3">
    <source>
        <dbReference type="Proteomes" id="UP001218218"/>
    </source>
</evidence>
<dbReference type="AlphaFoldDB" id="A0AAD7F237"/>
<dbReference type="Proteomes" id="UP001218218">
    <property type="component" value="Unassembled WGS sequence"/>
</dbReference>
<feature type="region of interest" description="Disordered" evidence="1">
    <location>
        <begin position="176"/>
        <end position="197"/>
    </location>
</feature>
<sequence length="227" mass="24863">MSHPGNSRPTTVPILIGVSWDFFSFPRPAMSPHLENASIDRFVFFFVAFFVLNVSWLLEAPGCLVFFPVSWDECPWAHLYVHTAIGCYLNLKFCSSEFLTDSERPIDPARVGYLLLLHIFICIKTDDATNVRRQCIAHACESVPAPTSADGDDLGRGGAAGEESYLCTRLSALPADADGQGQARGGTGRGGAAPDRDIQHQYSNSIVFECMCVDASRCCTIVRKHAI</sequence>
<comment type="caution">
    <text evidence="2">The sequence shown here is derived from an EMBL/GenBank/DDBJ whole genome shotgun (WGS) entry which is preliminary data.</text>
</comment>
<keyword evidence="3" id="KW-1185">Reference proteome</keyword>
<evidence type="ECO:0000313" key="2">
    <source>
        <dbReference type="EMBL" id="KAJ7360924.1"/>
    </source>
</evidence>
<evidence type="ECO:0000256" key="1">
    <source>
        <dbReference type="SAM" id="MobiDB-lite"/>
    </source>
</evidence>
<gene>
    <name evidence="2" type="ORF">DFH08DRAFT_951561</name>
</gene>